<dbReference type="Gene3D" id="3.40.850.10">
    <property type="entry name" value="Kinesin motor domain"/>
    <property type="match status" value="1"/>
</dbReference>
<dbReference type="GO" id="GO:0060473">
    <property type="term" value="C:cortical granule"/>
    <property type="evidence" value="ECO:0007669"/>
    <property type="project" value="UniProtKB-SubCell"/>
</dbReference>
<evidence type="ECO:0000256" key="1">
    <source>
        <dbReference type="ARBA" id="ARBA00004245"/>
    </source>
</evidence>
<sequence>MSEADKFLYRDGGKVANPLDQADWATKKLVWIPSETLGFVAGSVKEEKGEECVVELADTGKKVTVNKDDIQKMNPPKFSKVEDMAELTCLNEASVLHNLKDRYYSGLIYTYSGLFCVVINPYKYLPIYSENIIEMYKGKKRHEMPPHIYAITDNAYRSMMQDREDQSILCTGESGAGKTENTKKVIQYLAHVASSFKSKKDQGELEKQLLQANPILEAFGNGKTVKNDNSSRFGKFIRINFDVNGYIVGANIETYLLEKSRAIRQAKDERAFHVFYYMLTGAGDKMRSELCLEDYKNYRFLTHGNVTIPGQQDRDLFVETMDAFNIMSIPEEERIGLLKTVSAVLQLGNMSFKKERNSDQASMPDDTAAQKVCHLLGMNVTDFTRAILSPRIKVGRDYVQKAQTQEQAEFAVEALAKASYERMFRWLVMRINKALDKTKRQGASFIGILDIAGFEIFELNSFEQLCINYTNEKLQQLFNHTMFVLEQEEYQREGIEWSFIDFGLDLQPCIDLIEKHASPPGVLALLDEECWFPKATDKSFVEKVVQEQGNNPKFQKPKKLKDSADFCIIHYAGKVDYKADEWLMKNMDPLNDNVATLLNQSTDKFVSELWRDVDRIVGLDKVAGMSDGGMHGATKIRKGMFRTVGQLYKEQLSNLMTTLRNTNPNFVRCIIPNHEKKAGKLEPHLVLDQLRCNGVLEGIRICRQGFPNRIVFQEFRQRYEILTPNAIPKGFMDGKQACVLMIKALELDSNLFRIGQSKVFFRAGVLAHLEEERDIKITDIIISFQSWCRGYVARKAFTKRQQQLTAMKVIQRNCAAYLKLRNWQWWRLFTKVKPLLQVTRQEEEMQAREDELEKTKERQQQAEEQLQEFEAKQQQLNAEKQALQEQLQAETELCAEAEEMRSKLATRKQELEEILHDLESRVEEEEERVTQLQTERKKMQTNITDLEQQLDEEEAARQKLQLEKMTTDAKLKKIEENVMVLDDQNNKLNKEKKLLEERISEFTTNLTEEEEKSKSLQKLKNKHEAMITDLEDRLRKEEKSRQELEKNRRKLEGDSTELNDQMADLQAQIAELRAQLAKKEEELMAALARIEEEAAAKNTAQKKIRELEAQLSELQEDLELERAARAKAEKHRRDLGEELEALKTELEDTLDSTATQQELRTKRETEVTQLKKVLEDEAKVHEQQVADMRHKHNQAFDELNEQLEQAKRNKASVEKAKQAMESEHNELAIELKTLTQGKSESEQRRKKAETQVQELQIKHSESERQRKEDNGLMWLNGCVNSSFLVLSVVESKSIKATKDCSTVESQLQDVQALLQEETRQKLSFSTRLRQMEDDQNNLRETLEEEEQGKKNTEKQLYTLQAQLTEMKKKMELETQSLEGAEENKKRMQRELEGVVQQLEEKASAYDKLDKTKTRLQQELDDMMVDQDNLRQTVSNLEKKQRKFDQMLTEEKTISSRNAEERDRAEAEAREKETRALTLTRELEAIKDLKDELDRANKVLKAEMDDLVSSKDDVGKSVHELEKAKRAMDQQMEEMRVQLEELEDELQATEDAKLRLEVNMQAMKAQSDRDLQARDEQGEERRKQLVKQVREMETELEDERRQKALAVAAKKKLEADLGELEAGISMANKGRDEALKQLKKLQALLKDQMRELEDLRLSRDEALNMAKENEKKIKAMEADTIRLQEELASAERVKKQAQTERDELQDELNSHNAKNTLTVDEKRRLESRIAKLEEELEEEQLNTEMVNDRLRRTTLQTDQLTIELTAERSTAQRLEGTRAQLDRQNKELKLKLQELEETVKSRYKASITALEAKILQLEEQLDLEFKERQHSSRLVRRTEKKLKEVLLQVEDERRNTEQYKAEADKANNRTRQLKRQLEEAEEEVTRANANRRKLQRELDDATESQDAVTREVSTLKSKLRRGDLPLNMRRVMNRTGMGDSDEEMDLTSDASKPIPE</sequence>
<keyword evidence="4" id="KW-0963">Cytoplasm</keyword>
<dbReference type="InterPro" id="IPR002928">
    <property type="entry name" value="Myosin_tail"/>
</dbReference>
<dbReference type="Gene3D" id="3.30.70.1590">
    <property type="match status" value="1"/>
</dbReference>
<feature type="domain" description="Myosin N-terminal SH3-like" evidence="23">
    <location>
        <begin position="25"/>
        <end position="75"/>
    </location>
</feature>
<evidence type="ECO:0000256" key="9">
    <source>
        <dbReference type="ARBA" id="ARBA00023054"/>
    </source>
</evidence>
<evidence type="ECO:0000313" key="24">
    <source>
        <dbReference type="Ensembl" id="ENSSTUP00000038688.1"/>
    </source>
</evidence>
<dbReference type="GO" id="GO:0000146">
    <property type="term" value="F:microfilament motor activity"/>
    <property type="evidence" value="ECO:0007669"/>
    <property type="project" value="TreeGrafter"/>
</dbReference>
<evidence type="ECO:0000256" key="16">
    <source>
        <dbReference type="ARBA" id="ARBA00039816"/>
    </source>
</evidence>
<dbReference type="GO" id="GO:0005938">
    <property type="term" value="C:cell cortex"/>
    <property type="evidence" value="ECO:0007669"/>
    <property type="project" value="UniProtKB-SubCell"/>
</dbReference>
<feature type="binding site" evidence="20">
    <location>
        <begin position="172"/>
        <end position="179"/>
    </location>
    <ligand>
        <name>ATP</name>
        <dbReference type="ChEBI" id="CHEBI:30616"/>
    </ligand>
</feature>
<evidence type="ECO:0000256" key="13">
    <source>
        <dbReference type="ARBA" id="ARBA00023212"/>
    </source>
</evidence>
<dbReference type="Gene3D" id="1.20.58.530">
    <property type="match status" value="1"/>
</dbReference>
<reference evidence="24" key="2">
    <citation type="submission" date="2025-09" db="UniProtKB">
        <authorList>
            <consortium name="Ensembl"/>
        </authorList>
    </citation>
    <scope>IDENTIFICATION</scope>
</reference>
<dbReference type="FunFam" id="2.30.30.360:FF:000001">
    <property type="entry name" value="Myosin heavy chain"/>
    <property type="match status" value="1"/>
</dbReference>
<evidence type="ECO:0000313" key="25">
    <source>
        <dbReference type="Proteomes" id="UP000472277"/>
    </source>
</evidence>
<feature type="region of interest" description="Disordered" evidence="21">
    <location>
        <begin position="1035"/>
        <end position="1055"/>
    </location>
</feature>
<comment type="similarity">
    <text evidence="3 20">Belongs to the TRAFAC class myosin-kinesin ATPase superfamily. Myosin family.</text>
</comment>
<dbReference type="Gene3D" id="1.10.10.820">
    <property type="match status" value="1"/>
</dbReference>
<dbReference type="FunFam" id="1.20.5.340:FF:000009">
    <property type="entry name" value="myosin-11 isoform X2"/>
    <property type="match status" value="1"/>
</dbReference>
<evidence type="ECO:0000256" key="2">
    <source>
        <dbReference type="ARBA" id="ARBA00004544"/>
    </source>
</evidence>
<dbReference type="FunFam" id="1.20.5.4820:FF:000002">
    <property type="entry name" value="Myosin heavy chain 10"/>
    <property type="match status" value="1"/>
</dbReference>
<feature type="region of interest" description="Disordered" evidence="21">
    <location>
        <begin position="1933"/>
        <end position="1955"/>
    </location>
</feature>
<keyword evidence="12 20" id="KW-0009">Actin-binding</keyword>
<keyword evidence="7" id="KW-0112">Calmodulin-binding</keyword>
<keyword evidence="25" id="KW-1185">Reference proteome</keyword>
<keyword evidence="5 20" id="KW-0547">Nucleotide-binding</keyword>
<proteinExistence type="inferred from homology"/>
<evidence type="ECO:0000256" key="10">
    <source>
        <dbReference type="ARBA" id="ARBA00023123"/>
    </source>
</evidence>
<dbReference type="FunFam" id="4.10.270.10:FF:000001">
    <property type="entry name" value="Myosin heavy chain, non-muscle"/>
    <property type="match status" value="1"/>
</dbReference>
<feature type="compositionally biased region" description="Basic and acidic residues" evidence="21">
    <location>
        <begin position="1035"/>
        <end position="1053"/>
    </location>
</feature>
<dbReference type="PROSITE" id="PS51456">
    <property type="entry name" value="MYOSIN_MOTOR"/>
    <property type="match status" value="1"/>
</dbReference>
<feature type="region of interest" description="Actin-binding" evidence="20">
    <location>
        <begin position="652"/>
        <end position="674"/>
    </location>
</feature>
<dbReference type="PANTHER" id="PTHR45615">
    <property type="entry name" value="MYOSIN HEAVY CHAIN, NON-MUSCLE"/>
    <property type="match status" value="1"/>
</dbReference>
<keyword evidence="9" id="KW-0175">Coiled coil</keyword>
<evidence type="ECO:0000256" key="11">
    <source>
        <dbReference type="ARBA" id="ARBA00023175"/>
    </source>
</evidence>
<dbReference type="InterPro" id="IPR027417">
    <property type="entry name" value="P-loop_NTPase"/>
</dbReference>
<dbReference type="FunFam" id="3.40.850.10:FF:000175">
    <property type="entry name" value="Myosin heavy chain 9"/>
    <property type="match status" value="1"/>
</dbReference>
<dbReference type="FunFam" id="1.20.58.530:FF:000003">
    <property type="entry name" value="Myosin heavy chain 10"/>
    <property type="match status" value="1"/>
</dbReference>
<dbReference type="SUPFAM" id="SSF52540">
    <property type="entry name" value="P-loop containing nucleoside triphosphate hydrolases"/>
    <property type="match status" value="1"/>
</dbReference>
<evidence type="ECO:0000256" key="4">
    <source>
        <dbReference type="ARBA" id="ARBA00022490"/>
    </source>
</evidence>
<evidence type="ECO:0000256" key="8">
    <source>
        <dbReference type="ARBA" id="ARBA00022960"/>
    </source>
</evidence>
<dbReference type="GO" id="GO:0008360">
    <property type="term" value="P:regulation of cell shape"/>
    <property type="evidence" value="ECO:0007669"/>
    <property type="project" value="UniProtKB-KW"/>
</dbReference>
<dbReference type="Pfam" id="PF01576">
    <property type="entry name" value="Myosin_tail_1"/>
    <property type="match status" value="1"/>
</dbReference>
<dbReference type="GO" id="GO:0030029">
    <property type="term" value="P:actin filament-based process"/>
    <property type="evidence" value="ECO:0007669"/>
    <property type="project" value="UniProtKB-ARBA"/>
</dbReference>
<keyword evidence="11 20" id="KW-0505">Motor protein</keyword>
<dbReference type="GO" id="GO:0032982">
    <property type="term" value="C:myosin filament"/>
    <property type="evidence" value="ECO:0007669"/>
    <property type="project" value="TreeGrafter"/>
</dbReference>
<feature type="compositionally biased region" description="Basic and acidic residues" evidence="21">
    <location>
        <begin position="847"/>
        <end position="861"/>
    </location>
</feature>
<dbReference type="Proteomes" id="UP000472277">
    <property type="component" value="Chromosome 14"/>
</dbReference>
<accession>A0A673YV48</accession>
<dbReference type="Gene3D" id="1.20.5.340">
    <property type="match status" value="3"/>
</dbReference>
<comment type="subcellular location">
    <subcellularLocation>
        <location evidence="2">Cytoplasm</location>
        <location evidence="2">Cell cortex</location>
    </subcellularLocation>
    <subcellularLocation>
        <location evidence="1">Cytoplasm</location>
        <location evidence="1">Cytoskeleton</location>
    </subcellularLocation>
    <subcellularLocation>
        <location evidence="15">Cytoplasmic vesicle</location>
        <location evidence="15">Secretory vesicle</location>
        <location evidence="15">Cortical granule</location>
    </subcellularLocation>
</comment>
<evidence type="ECO:0000256" key="5">
    <source>
        <dbReference type="ARBA" id="ARBA00022741"/>
    </source>
</evidence>
<name>A0A673YV48_SALTR</name>
<feature type="compositionally biased region" description="Polar residues" evidence="21">
    <location>
        <begin position="1903"/>
        <end position="1913"/>
    </location>
</feature>
<dbReference type="GO" id="GO:0005524">
    <property type="term" value="F:ATP binding"/>
    <property type="evidence" value="ECO:0007669"/>
    <property type="project" value="UniProtKB-UniRule"/>
</dbReference>
<evidence type="ECO:0000256" key="15">
    <source>
        <dbReference type="ARBA" id="ARBA00037865"/>
    </source>
</evidence>
<dbReference type="PROSITE" id="PS51844">
    <property type="entry name" value="SH3_LIKE"/>
    <property type="match status" value="1"/>
</dbReference>
<keyword evidence="13" id="KW-0206">Cytoskeleton</keyword>
<keyword evidence="14" id="KW-0968">Cytoplasmic vesicle</keyword>
<dbReference type="Gene3D" id="6.10.250.2420">
    <property type="match status" value="1"/>
</dbReference>
<dbReference type="InterPro" id="IPR008989">
    <property type="entry name" value="Myosin_S1_N"/>
</dbReference>
<dbReference type="InterPro" id="IPR000048">
    <property type="entry name" value="IQ_motif_EF-hand-BS"/>
</dbReference>
<dbReference type="SUPFAM" id="SSF90257">
    <property type="entry name" value="Myosin rod fragments"/>
    <property type="match status" value="5"/>
</dbReference>
<evidence type="ECO:0000256" key="6">
    <source>
        <dbReference type="ARBA" id="ARBA00022840"/>
    </source>
</evidence>
<organism evidence="24 25">
    <name type="scientific">Salmo trutta</name>
    <name type="common">Brown trout</name>
    <dbReference type="NCBI Taxonomy" id="8032"/>
    <lineage>
        <taxon>Eukaryota</taxon>
        <taxon>Metazoa</taxon>
        <taxon>Chordata</taxon>
        <taxon>Craniata</taxon>
        <taxon>Vertebrata</taxon>
        <taxon>Euteleostomi</taxon>
        <taxon>Actinopterygii</taxon>
        <taxon>Neopterygii</taxon>
        <taxon>Teleostei</taxon>
        <taxon>Protacanthopterygii</taxon>
        <taxon>Salmoniformes</taxon>
        <taxon>Salmonidae</taxon>
        <taxon>Salmoninae</taxon>
        <taxon>Salmo</taxon>
    </lineage>
</organism>
<dbReference type="SMART" id="SM00015">
    <property type="entry name" value="IQ"/>
    <property type="match status" value="1"/>
</dbReference>
<dbReference type="Pfam" id="PF00063">
    <property type="entry name" value="Myosin_head"/>
    <property type="match status" value="1"/>
</dbReference>
<evidence type="ECO:0000256" key="18">
    <source>
        <dbReference type="ARBA" id="ARBA00042289"/>
    </source>
</evidence>
<dbReference type="PANTHER" id="PTHR45615:SF16">
    <property type="entry name" value="MYOSIN-9"/>
    <property type="match status" value="1"/>
</dbReference>
<keyword evidence="10 20" id="KW-0518">Myosin</keyword>
<keyword evidence="6 20" id="KW-0067">ATP-binding</keyword>
<dbReference type="FunFam" id="1.20.5.340:FF:000007">
    <property type="entry name" value="Myosin heavy chain, non-muscle"/>
    <property type="match status" value="1"/>
</dbReference>
<reference evidence="24" key="1">
    <citation type="submission" date="2025-08" db="UniProtKB">
        <authorList>
            <consortium name="Ensembl"/>
        </authorList>
    </citation>
    <scope>IDENTIFICATION</scope>
</reference>
<evidence type="ECO:0000256" key="12">
    <source>
        <dbReference type="ARBA" id="ARBA00023203"/>
    </source>
</evidence>
<evidence type="ECO:0000256" key="19">
    <source>
        <dbReference type="ARBA" id="ARBA00043098"/>
    </source>
</evidence>
<keyword evidence="8" id="KW-0133">Cell shape</keyword>
<dbReference type="PRINTS" id="PR00193">
    <property type="entry name" value="MYOSINHEAVY"/>
</dbReference>
<dbReference type="SMART" id="SM00242">
    <property type="entry name" value="MYSc"/>
    <property type="match status" value="1"/>
</dbReference>
<evidence type="ECO:0000256" key="21">
    <source>
        <dbReference type="SAM" id="MobiDB-lite"/>
    </source>
</evidence>
<feature type="region of interest" description="Disordered" evidence="21">
    <location>
        <begin position="1875"/>
        <end position="1913"/>
    </location>
</feature>
<dbReference type="GeneTree" id="ENSGT00940000155632"/>
<feature type="region of interest" description="Disordered" evidence="21">
    <location>
        <begin position="847"/>
        <end position="871"/>
    </location>
</feature>
<feature type="compositionally biased region" description="Basic and acidic residues" evidence="21">
    <location>
        <begin position="1565"/>
        <end position="1583"/>
    </location>
</feature>
<dbReference type="Gene3D" id="1.20.120.720">
    <property type="entry name" value="Myosin VI head, motor domain, U50 subdomain"/>
    <property type="match status" value="1"/>
</dbReference>
<dbReference type="InterPro" id="IPR004009">
    <property type="entry name" value="SH3_Myosin"/>
</dbReference>
<evidence type="ECO:0000256" key="3">
    <source>
        <dbReference type="ARBA" id="ARBA00008314"/>
    </source>
</evidence>
<dbReference type="InterPro" id="IPR001609">
    <property type="entry name" value="Myosin_head_motor_dom-like"/>
</dbReference>
<dbReference type="GO" id="GO:0007010">
    <property type="term" value="P:cytoskeleton organization"/>
    <property type="evidence" value="ECO:0007669"/>
    <property type="project" value="UniProtKB-ARBA"/>
</dbReference>
<evidence type="ECO:0000256" key="14">
    <source>
        <dbReference type="ARBA" id="ARBA00023329"/>
    </source>
</evidence>
<dbReference type="Gene3D" id="2.30.30.360">
    <property type="entry name" value="Myosin S1 fragment, N-terminal"/>
    <property type="match status" value="1"/>
</dbReference>
<dbReference type="GO" id="GO:0051015">
    <property type="term" value="F:actin filament binding"/>
    <property type="evidence" value="ECO:0007669"/>
    <property type="project" value="InterPro"/>
</dbReference>
<protein>
    <recommendedName>
        <fullName evidence="16">Myosin-9</fullName>
    </recommendedName>
    <alternativeName>
        <fullName evidence="17">Myosin heavy chain 9</fullName>
    </alternativeName>
    <alternativeName>
        <fullName evidence="18">Myosin heavy chain, non-muscle IIa</fullName>
    </alternativeName>
    <alternativeName>
        <fullName evidence="19">Non-muscle myosin heavy chain IIa</fullName>
    </alternativeName>
</protein>
<dbReference type="Gene3D" id="4.10.270.10">
    <property type="entry name" value="Myosin, subunit A"/>
    <property type="match status" value="1"/>
</dbReference>
<feature type="domain" description="Myosin motor" evidence="22">
    <location>
        <begin position="79"/>
        <end position="774"/>
    </location>
</feature>
<evidence type="ECO:0000259" key="22">
    <source>
        <dbReference type="PROSITE" id="PS51456"/>
    </source>
</evidence>
<dbReference type="GO" id="GO:0016460">
    <property type="term" value="C:myosin II complex"/>
    <property type="evidence" value="ECO:0007669"/>
    <property type="project" value="TreeGrafter"/>
</dbReference>
<dbReference type="FunFam" id="3.30.70.1590:FF:000001">
    <property type="entry name" value="Myosin heavy chain"/>
    <property type="match status" value="1"/>
</dbReference>
<dbReference type="FunFam" id="1.20.5.340:FF:000008">
    <property type="entry name" value="Myosin heavy chain 11"/>
    <property type="match status" value="1"/>
</dbReference>
<dbReference type="Ensembl" id="ENSSTUT00000040435.1">
    <property type="protein sequence ID" value="ENSSTUP00000038688.1"/>
    <property type="gene ID" value="ENSSTUG00000007754.1"/>
</dbReference>
<dbReference type="Pfam" id="PF00612">
    <property type="entry name" value="IQ"/>
    <property type="match status" value="1"/>
</dbReference>
<dbReference type="FunFam" id="1.20.120.720:FF:000002">
    <property type="entry name" value="Myosin heavy chain 10"/>
    <property type="match status" value="1"/>
</dbReference>
<dbReference type="PROSITE" id="PS50096">
    <property type="entry name" value="IQ"/>
    <property type="match status" value="1"/>
</dbReference>
<gene>
    <name evidence="24" type="primary">MYH9</name>
    <name evidence="24" type="synonym">LOC115147213</name>
</gene>
<dbReference type="Pfam" id="PF02736">
    <property type="entry name" value="Myosin_N"/>
    <property type="match status" value="1"/>
</dbReference>
<evidence type="ECO:0000256" key="17">
    <source>
        <dbReference type="ARBA" id="ARBA00041440"/>
    </source>
</evidence>
<evidence type="ECO:0000259" key="23">
    <source>
        <dbReference type="PROSITE" id="PS51844"/>
    </source>
</evidence>
<dbReference type="InterPro" id="IPR036961">
    <property type="entry name" value="Kinesin_motor_dom_sf"/>
</dbReference>
<feature type="region of interest" description="Disordered" evidence="21">
    <location>
        <begin position="1564"/>
        <end position="1583"/>
    </location>
</feature>
<evidence type="ECO:0000256" key="20">
    <source>
        <dbReference type="PROSITE-ProRule" id="PRU00782"/>
    </source>
</evidence>
<evidence type="ECO:0000256" key="7">
    <source>
        <dbReference type="ARBA" id="ARBA00022860"/>
    </source>
</evidence>
<dbReference type="GO" id="GO:0005516">
    <property type="term" value="F:calmodulin binding"/>
    <property type="evidence" value="ECO:0007669"/>
    <property type="project" value="UniProtKB-KW"/>
</dbReference>